<keyword evidence="5" id="KW-0963">Cytoplasm</keyword>
<keyword evidence="7" id="KW-0282">Flagellum</keyword>
<dbReference type="GeneTree" id="ENSGT00940000165821"/>
<dbReference type="GO" id="GO:0031514">
    <property type="term" value="C:motile cilium"/>
    <property type="evidence" value="ECO:0007669"/>
    <property type="project" value="UniProtKB-SubCell"/>
</dbReference>
<dbReference type="PROSITE" id="PS50848">
    <property type="entry name" value="START"/>
    <property type="match status" value="1"/>
</dbReference>
<reference evidence="18" key="1">
    <citation type="submission" date="2025-08" db="UniProtKB">
        <authorList>
            <consortium name="Ensembl"/>
        </authorList>
    </citation>
    <scope>IDENTIFICATION</scope>
</reference>
<evidence type="ECO:0000256" key="3">
    <source>
        <dbReference type="ARBA" id="ARBA00004496"/>
    </source>
</evidence>
<dbReference type="InterPro" id="IPR002913">
    <property type="entry name" value="START_lipid-bd_dom"/>
</dbReference>
<dbReference type="InParanoid" id="A0A3Q3LS09"/>
<dbReference type="GO" id="GO:0005829">
    <property type="term" value="C:cytosol"/>
    <property type="evidence" value="ECO:0007669"/>
    <property type="project" value="UniProtKB-ARBA"/>
</dbReference>
<sequence>MTLQPSILPDEEAFADFRKQCLSGGNWLSKYDKNGIQVWIEVPASSKANHPQKVHKIKCKMTIKDVSAATMYDVLHDGVYRKKWDLAMLESYDIARLSANADVGYYSWHCPHPITNRDVVTLRSWRMMDDEYVIINFSVKHPNFPPRSDTVRAISILTGYLIKPIGPNSCTFIYLSQADPKGSLPKWMVNKASQALAPKVMKSVYKAGQEYPEWKRRNHPDQKPWLNVEQNTMPMMDPRLLSIQRAESLENVDESSKVATLDCEDSS</sequence>
<organism evidence="18 19">
    <name type="scientific">Labrus bergylta</name>
    <name type="common">ballan wrasse</name>
    <dbReference type="NCBI Taxonomy" id="56723"/>
    <lineage>
        <taxon>Eukaryota</taxon>
        <taxon>Metazoa</taxon>
        <taxon>Chordata</taxon>
        <taxon>Craniata</taxon>
        <taxon>Vertebrata</taxon>
        <taxon>Euteleostomi</taxon>
        <taxon>Actinopterygii</taxon>
        <taxon>Neopterygii</taxon>
        <taxon>Teleostei</taxon>
        <taxon>Neoteleostei</taxon>
        <taxon>Acanthomorphata</taxon>
        <taxon>Eupercaria</taxon>
        <taxon>Labriformes</taxon>
        <taxon>Labridae</taxon>
        <taxon>Labrus</taxon>
    </lineage>
</organism>
<evidence type="ECO:0000256" key="5">
    <source>
        <dbReference type="ARBA" id="ARBA00022490"/>
    </source>
</evidence>
<dbReference type="PANTHER" id="PTHR19308">
    <property type="entry name" value="PHOSPHATIDYLCHOLINE TRANSFER PROTEIN"/>
    <property type="match status" value="1"/>
</dbReference>
<dbReference type="Ensembl" id="ENSLBET00000011870.1">
    <property type="protein sequence ID" value="ENSLBEP00000011285.1"/>
    <property type="gene ID" value="ENSLBEG00000008696.1"/>
</dbReference>
<dbReference type="OrthoDB" id="5403181at2759"/>
<evidence type="ECO:0000256" key="10">
    <source>
        <dbReference type="ARBA" id="ARBA00023069"/>
    </source>
</evidence>
<comment type="subcellular location">
    <subcellularLocation>
        <location evidence="1">Cell projection</location>
        <location evidence="1">Cilium</location>
        <location evidence="1">Flagellum</location>
    </subcellularLocation>
    <subcellularLocation>
        <location evidence="3">Cytoplasm</location>
    </subcellularLocation>
    <subcellularLocation>
        <location evidence="2">Membrane</location>
    </subcellularLocation>
</comment>
<proteinExistence type="predicted"/>
<evidence type="ECO:0000313" key="18">
    <source>
        <dbReference type="Ensembl" id="ENSLBEP00000011285.1"/>
    </source>
</evidence>
<evidence type="ECO:0000259" key="17">
    <source>
        <dbReference type="PROSITE" id="PS50848"/>
    </source>
</evidence>
<evidence type="ECO:0000256" key="4">
    <source>
        <dbReference type="ARBA" id="ARBA00022448"/>
    </source>
</evidence>
<keyword evidence="12" id="KW-0472">Membrane</keyword>
<keyword evidence="19" id="KW-1185">Reference proteome</keyword>
<dbReference type="GO" id="GO:0006869">
    <property type="term" value="P:lipid transport"/>
    <property type="evidence" value="ECO:0007669"/>
    <property type="project" value="UniProtKB-KW"/>
</dbReference>
<name>A0A3Q3LS09_9LABR</name>
<feature type="domain" description="START" evidence="17">
    <location>
        <begin position="39"/>
        <end position="213"/>
    </location>
</feature>
<dbReference type="InterPro" id="IPR041951">
    <property type="entry name" value="STARD10_START"/>
</dbReference>
<evidence type="ECO:0000256" key="14">
    <source>
        <dbReference type="ARBA" id="ARBA00070345"/>
    </source>
</evidence>
<keyword evidence="4" id="KW-0813">Transport</keyword>
<dbReference type="PANTHER" id="PTHR19308:SF33">
    <property type="entry name" value="START DOMAIN CONTAINING 10"/>
    <property type="match status" value="1"/>
</dbReference>
<keyword evidence="11" id="KW-0446">Lipid-binding</keyword>
<evidence type="ECO:0000256" key="11">
    <source>
        <dbReference type="ARBA" id="ARBA00023121"/>
    </source>
</evidence>
<accession>A0A3Q3LS09</accession>
<dbReference type="CTD" id="100001416"/>
<evidence type="ECO:0000256" key="7">
    <source>
        <dbReference type="ARBA" id="ARBA00022846"/>
    </source>
</evidence>
<dbReference type="SMART" id="SM00234">
    <property type="entry name" value="START"/>
    <property type="match status" value="1"/>
</dbReference>
<protein>
    <recommendedName>
        <fullName evidence="14">START domain-containing protein 10</fullName>
    </recommendedName>
    <alternativeName>
        <fullName evidence="15">PCTP-like protein</fullName>
    </alternativeName>
    <alternativeName>
        <fullName evidence="16">StAR-related lipid transfer protein 10</fullName>
    </alternativeName>
</protein>
<dbReference type="GeneID" id="109985447"/>
<keyword evidence="13" id="KW-0966">Cell projection</keyword>
<reference evidence="18" key="2">
    <citation type="submission" date="2025-09" db="UniProtKB">
        <authorList>
            <consortium name="Ensembl"/>
        </authorList>
    </citation>
    <scope>IDENTIFICATION</scope>
</reference>
<keyword evidence="9" id="KW-0445">Lipid transport</keyword>
<evidence type="ECO:0000256" key="15">
    <source>
        <dbReference type="ARBA" id="ARBA00076937"/>
    </source>
</evidence>
<dbReference type="RefSeq" id="XP_020491444.1">
    <property type="nucleotide sequence ID" value="XM_020635788.3"/>
</dbReference>
<keyword evidence="10" id="KW-0969">Cilium</keyword>
<evidence type="ECO:0000256" key="12">
    <source>
        <dbReference type="ARBA" id="ARBA00023136"/>
    </source>
</evidence>
<keyword evidence="6" id="KW-0597">Phosphoprotein</keyword>
<evidence type="ECO:0000256" key="1">
    <source>
        <dbReference type="ARBA" id="ARBA00004230"/>
    </source>
</evidence>
<dbReference type="STRING" id="56723.ENSLBEP00000011285"/>
<dbReference type="GO" id="GO:0016020">
    <property type="term" value="C:membrane"/>
    <property type="evidence" value="ECO:0007669"/>
    <property type="project" value="UniProtKB-SubCell"/>
</dbReference>
<evidence type="ECO:0000256" key="9">
    <source>
        <dbReference type="ARBA" id="ARBA00023055"/>
    </source>
</evidence>
<evidence type="ECO:0000256" key="13">
    <source>
        <dbReference type="ARBA" id="ARBA00023273"/>
    </source>
</evidence>
<dbReference type="Pfam" id="PF01852">
    <property type="entry name" value="START"/>
    <property type="match status" value="1"/>
</dbReference>
<dbReference type="FunFam" id="3.30.530.20:FF:000008">
    <property type="entry name" value="START domain containing 10"/>
    <property type="match status" value="1"/>
</dbReference>
<evidence type="ECO:0000256" key="6">
    <source>
        <dbReference type="ARBA" id="ARBA00022553"/>
    </source>
</evidence>
<evidence type="ECO:0000313" key="19">
    <source>
        <dbReference type="Proteomes" id="UP000261660"/>
    </source>
</evidence>
<dbReference type="GO" id="GO:0008289">
    <property type="term" value="F:lipid binding"/>
    <property type="evidence" value="ECO:0007669"/>
    <property type="project" value="UniProtKB-KW"/>
</dbReference>
<keyword evidence="8" id="KW-0007">Acetylation</keyword>
<dbReference type="AlphaFoldDB" id="A0A3Q3LS09"/>
<evidence type="ECO:0000256" key="2">
    <source>
        <dbReference type="ARBA" id="ARBA00004370"/>
    </source>
</evidence>
<dbReference type="InterPro" id="IPR023393">
    <property type="entry name" value="START-like_dom_sf"/>
</dbReference>
<dbReference type="Gene3D" id="3.30.530.20">
    <property type="match status" value="1"/>
</dbReference>
<evidence type="ECO:0000256" key="16">
    <source>
        <dbReference type="ARBA" id="ARBA00080073"/>
    </source>
</evidence>
<dbReference type="InterPro" id="IPR051213">
    <property type="entry name" value="START_lipid_transfer"/>
</dbReference>
<evidence type="ECO:0000256" key="8">
    <source>
        <dbReference type="ARBA" id="ARBA00022990"/>
    </source>
</evidence>
<dbReference type="CDD" id="cd08871">
    <property type="entry name" value="START_STARD10-like"/>
    <property type="match status" value="1"/>
</dbReference>
<dbReference type="SUPFAM" id="SSF55961">
    <property type="entry name" value="Bet v1-like"/>
    <property type="match status" value="1"/>
</dbReference>
<dbReference type="Proteomes" id="UP000261660">
    <property type="component" value="Unplaced"/>
</dbReference>